<keyword evidence="3" id="KW-1185">Reference proteome</keyword>
<dbReference type="CDD" id="cd17071">
    <property type="entry name" value="DCX1_DCDC2_like"/>
    <property type="match status" value="1"/>
</dbReference>
<dbReference type="PANTHER" id="PTHR23004:SF11">
    <property type="entry name" value="PROTEIN RPI-1"/>
    <property type="match status" value="1"/>
</dbReference>
<feature type="region of interest" description="Disordered" evidence="1">
    <location>
        <begin position="255"/>
        <end position="290"/>
    </location>
</feature>
<dbReference type="SUPFAM" id="SSF89837">
    <property type="entry name" value="Doublecortin (DC)"/>
    <property type="match status" value="2"/>
</dbReference>
<dbReference type="Proteomes" id="UP000694941">
    <property type="component" value="Unplaced"/>
</dbReference>
<dbReference type="GeneID" id="106460861"/>
<dbReference type="PANTHER" id="PTHR23004">
    <property type="entry name" value="DOUBLECORTIN DOMAIN CONTAINING 2"/>
    <property type="match status" value="1"/>
</dbReference>
<organism evidence="3 4">
    <name type="scientific">Limulus polyphemus</name>
    <name type="common">Atlantic horseshoe crab</name>
    <dbReference type="NCBI Taxonomy" id="6850"/>
    <lineage>
        <taxon>Eukaryota</taxon>
        <taxon>Metazoa</taxon>
        <taxon>Ecdysozoa</taxon>
        <taxon>Arthropoda</taxon>
        <taxon>Chelicerata</taxon>
        <taxon>Merostomata</taxon>
        <taxon>Xiphosura</taxon>
        <taxon>Limulidae</taxon>
        <taxon>Limulus</taxon>
    </lineage>
</organism>
<accession>A0ABM1SIC5</accession>
<dbReference type="InterPro" id="IPR036572">
    <property type="entry name" value="Doublecortin_dom_sf"/>
</dbReference>
<reference evidence="4" key="1">
    <citation type="submission" date="2025-08" db="UniProtKB">
        <authorList>
            <consortium name="RefSeq"/>
        </authorList>
    </citation>
    <scope>IDENTIFICATION</scope>
    <source>
        <tissue evidence="4">Muscle</tissue>
    </source>
</reference>
<dbReference type="InterPro" id="IPR003533">
    <property type="entry name" value="Doublecortin_dom"/>
</dbReference>
<feature type="compositionally biased region" description="Polar residues" evidence="1">
    <location>
        <begin position="421"/>
        <end position="434"/>
    </location>
</feature>
<dbReference type="Gene3D" id="3.10.20.230">
    <property type="entry name" value="Doublecortin domain"/>
    <property type="match status" value="2"/>
</dbReference>
<evidence type="ECO:0000313" key="4">
    <source>
        <dbReference type="RefSeq" id="XP_022243380.1"/>
    </source>
</evidence>
<proteinExistence type="predicted"/>
<evidence type="ECO:0000256" key="1">
    <source>
        <dbReference type="SAM" id="MobiDB-lite"/>
    </source>
</evidence>
<sequence length="434" mass="47419">MASNVNTDDSEAGPKENTTADGGDSPAGSVVTANVSDSKWIQVYVNGDEHFPGFRCLVNKKHYRNYDSLLSYLTEKLQPSFGAVRNIYTPANGTKLEELKDLKMNHKYVAAGSERFKKLEPGYAEIGGNLKKPVRKVNPKVKPASHSKVQASVKIHNSIPDMLTIFAFNNGDGFTSPQKILISKHELKNWSQVLQTIGKNVQPQSRVVKRLHTIDGQPVNGPEDLVSGRQYVVVGNSETFKKVNYGMSKGNLASKKLSVSQPSPAKGVKTGTNRTTKAKTKSGNQQSARIKNEDVLSTEKCESISKSSTASSENLFHAKGISGTSAGPTREVDLDQDLGGVYRAKQHSPLTEGATEINETPDTAVDLPIDQLEAEEVLEEDTNSDNEQKIHELSFVAPSELVPYLPSMQGRHNVSKHKISQQETSHNVSQRIIA</sequence>
<dbReference type="Pfam" id="PF03607">
    <property type="entry name" value="DCX"/>
    <property type="match status" value="2"/>
</dbReference>
<protein>
    <submittedName>
        <fullName evidence="4">Doublecortin domain-containing protein 2-like isoform X1</fullName>
    </submittedName>
</protein>
<feature type="compositionally biased region" description="Polar residues" evidence="1">
    <location>
        <begin position="270"/>
        <end position="289"/>
    </location>
</feature>
<dbReference type="PROSITE" id="PS50309">
    <property type="entry name" value="DC"/>
    <property type="match status" value="2"/>
</dbReference>
<feature type="domain" description="Doublecortin" evidence="2">
    <location>
        <begin position="39"/>
        <end position="122"/>
    </location>
</feature>
<dbReference type="CDD" id="cd16113">
    <property type="entry name" value="DCX2_DCDC2_like"/>
    <property type="match status" value="1"/>
</dbReference>
<gene>
    <name evidence="4" type="primary">LOC106460861</name>
</gene>
<name>A0ABM1SIC5_LIMPO</name>
<evidence type="ECO:0000313" key="3">
    <source>
        <dbReference type="Proteomes" id="UP000694941"/>
    </source>
</evidence>
<dbReference type="RefSeq" id="XP_022243380.1">
    <property type="nucleotide sequence ID" value="XM_022387672.1"/>
</dbReference>
<feature type="region of interest" description="Disordered" evidence="1">
    <location>
        <begin position="412"/>
        <end position="434"/>
    </location>
</feature>
<feature type="domain" description="Doublecortin" evidence="2">
    <location>
        <begin position="163"/>
        <end position="246"/>
    </location>
</feature>
<evidence type="ECO:0000259" key="2">
    <source>
        <dbReference type="PROSITE" id="PS50309"/>
    </source>
</evidence>
<feature type="region of interest" description="Disordered" evidence="1">
    <location>
        <begin position="1"/>
        <end position="29"/>
    </location>
</feature>
<dbReference type="SMART" id="SM00537">
    <property type="entry name" value="DCX"/>
    <property type="match status" value="2"/>
</dbReference>